<evidence type="ECO:0000256" key="7">
    <source>
        <dbReference type="ARBA" id="ARBA00022860"/>
    </source>
</evidence>
<keyword evidence="4" id="KW-1003">Cell membrane</keyword>
<dbReference type="GO" id="GO:0051015">
    <property type="term" value="F:actin filament binding"/>
    <property type="evidence" value="ECO:0007669"/>
    <property type="project" value="TreeGrafter"/>
</dbReference>
<dbReference type="InterPro" id="IPR036409">
    <property type="entry name" value="Aldolase_II/adducin_N_sf"/>
</dbReference>
<proteinExistence type="inferred from homology"/>
<organism evidence="13 14">
    <name type="scientific">Cairina moschata</name>
    <name type="common">Muscovy duck</name>
    <dbReference type="NCBI Taxonomy" id="8855"/>
    <lineage>
        <taxon>Eukaryota</taxon>
        <taxon>Metazoa</taxon>
        <taxon>Chordata</taxon>
        <taxon>Craniata</taxon>
        <taxon>Vertebrata</taxon>
        <taxon>Euteleostomi</taxon>
        <taxon>Archelosauria</taxon>
        <taxon>Archosauria</taxon>
        <taxon>Dinosauria</taxon>
        <taxon>Saurischia</taxon>
        <taxon>Theropoda</taxon>
        <taxon>Coelurosauria</taxon>
        <taxon>Aves</taxon>
        <taxon>Neognathae</taxon>
        <taxon>Galloanserae</taxon>
        <taxon>Anseriformes</taxon>
        <taxon>Anatidae</taxon>
        <taxon>Anatinae</taxon>
        <taxon>Cairina</taxon>
    </lineage>
</organism>
<dbReference type="Ensembl" id="ENSCMMT00000022900.1">
    <property type="protein sequence ID" value="ENSCMMP00000020890.1"/>
    <property type="gene ID" value="ENSCMMG00000013174.1"/>
</dbReference>
<feature type="compositionally biased region" description="Basic and acidic residues" evidence="11">
    <location>
        <begin position="536"/>
        <end position="546"/>
    </location>
</feature>
<dbReference type="Gene3D" id="3.40.225.10">
    <property type="entry name" value="Class II aldolase/adducin N-terminal domain"/>
    <property type="match status" value="1"/>
</dbReference>
<feature type="region of interest" description="Disordered" evidence="11">
    <location>
        <begin position="581"/>
        <end position="662"/>
    </location>
</feature>
<comment type="subcellular location">
    <subcellularLocation>
        <location evidence="2">Cell membrane</location>
        <topology evidence="2">Peripheral membrane protein</topology>
        <orientation evidence="2">Cytoplasmic side</orientation>
    </subcellularLocation>
    <subcellularLocation>
        <location evidence="1">Cytoplasm</location>
        <location evidence="1">Cytoskeleton</location>
    </subcellularLocation>
</comment>
<dbReference type="AlphaFoldDB" id="A0A8C3CHV4"/>
<name>A0A8C3CHV4_CAIMO</name>
<evidence type="ECO:0000259" key="12">
    <source>
        <dbReference type="SMART" id="SM01007"/>
    </source>
</evidence>
<keyword evidence="14" id="KW-1185">Reference proteome</keyword>
<evidence type="ECO:0000256" key="9">
    <source>
        <dbReference type="ARBA" id="ARBA00023203"/>
    </source>
</evidence>
<dbReference type="GO" id="GO:0005886">
    <property type="term" value="C:plasma membrane"/>
    <property type="evidence" value="ECO:0007669"/>
    <property type="project" value="UniProtKB-SubCell"/>
</dbReference>
<reference evidence="13" key="1">
    <citation type="submission" date="2025-08" db="UniProtKB">
        <authorList>
            <consortium name="Ensembl"/>
        </authorList>
    </citation>
    <scope>IDENTIFICATION</scope>
</reference>
<evidence type="ECO:0000256" key="3">
    <source>
        <dbReference type="ARBA" id="ARBA00006274"/>
    </source>
</evidence>
<evidence type="ECO:0000256" key="11">
    <source>
        <dbReference type="SAM" id="MobiDB-lite"/>
    </source>
</evidence>
<dbReference type="GO" id="GO:0005856">
    <property type="term" value="C:cytoskeleton"/>
    <property type="evidence" value="ECO:0007669"/>
    <property type="project" value="UniProtKB-SubCell"/>
</dbReference>
<evidence type="ECO:0000256" key="8">
    <source>
        <dbReference type="ARBA" id="ARBA00023136"/>
    </source>
</evidence>
<dbReference type="GO" id="GO:0051016">
    <property type="term" value="P:barbed-end actin filament capping"/>
    <property type="evidence" value="ECO:0007669"/>
    <property type="project" value="TreeGrafter"/>
</dbReference>
<evidence type="ECO:0000256" key="4">
    <source>
        <dbReference type="ARBA" id="ARBA00022475"/>
    </source>
</evidence>
<evidence type="ECO:0000256" key="6">
    <source>
        <dbReference type="ARBA" id="ARBA00022553"/>
    </source>
</evidence>
<evidence type="ECO:0000256" key="2">
    <source>
        <dbReference type="ARBA" id="ARBA00004413"/>
    </source>
</evidence>
<evidence type="ECO:0000313" key="14">
    <source>
        <dbReference type="Proteomes" id="UP000694556"/>
    </source>
</evidence>
<keyword evidence="8" id="KW-0472">Membrane</keyword>
<evidence type="ECO:0000256" key="1">
    <source>
        <dbReference type="ARBA" id="ARBA00004245"/>
    </source>
</evidence>
<protein>
    <submittedName>
        <fullName evidence="13">Adducin 2</fullName>
    </submittedName>
</protein>
<dbReference type="FunFam" id="3.40.225.10:FF:000004">
    <property type="entry name" value="gamma-adducin isoform X1"/>
    <property type="match status" value="1"/>
</dbReference>
<accession>A0A8C3CHV4</accession>
<evidence type="ECO:0000256" key="10">
    <source>
        <dbReference type="ARBA" id="ARBA00023212"/>
    </source>
</evidence>
<dbReference type="GO" id="GO:0014069">
    <property type="term" value="C:postsynaptic density"/>
    <property type="evidence" value="ECO:0007669"/>
    <property type="project" value="TreeGrafter"/>
</dbReference>
<feature type="domain" description="Class II aldolase/adducin N-terminal" evidence="12">
    <location>
        <begin position="135"/>
        <end position="317"/>
    </location>
</feature>
<evidence type="ECO:0000256" key="5">
    <source>
        <dbReference type="ARBA" id="ARBA00022490"/>
    </source>
</evidence>
<keyword evidence="7" id="KW-0112">Calmodulin-binding</keyword>
<keyword evidence="9" id="KW-0009">Actin-binding</keyword>
<feature type="compositionally biased region" description="Polar residues" evidence="11">
    <location>
        <begin position="525"/>
        <end position="535"/>
    </location>
</feature>
<dbReference type="Pfam" id="PF00596">
    <property type="entry name" value="Aldolase_II"/>
    <property type="match status" value="1"/>
</dbReference>
<dbReference type="SUPFAM" id="SSF53639">
    <property type="entry name" value="AraD/HMP-PK domain-like"/>
    <property type="match status" value="1"/>
</dbReference>
<dbReference type="PANTHER" id="PTHR10672">
    <property type="entry name" value="ADDUCIN"/>
    <property type="match status" value="1"/>
</dbReference>
<keyword evidence="5" id="KW-0963">Cytoplasm</keyword>
<reference evidence="13" key="2">
    <citation type="submission" date="2025-09" db="UniProtKB">
        <authorList>
            <consortium name="Ensembl"/>
        </authorList>
    </citation>
    <scope>IDENTIFICATION</scope>
</reference>
<dbReference type="GO" id="GO:0005516">
    <property type="term" value="F:calmodulin binding"/>
    <property type="evidence" value="ECO:0007669"/>
    <property type="project" value="UniProtKB-KW"/>
</dbReference>
<comment type="similarity">
    <text evidence="3">Belongs to the aldolase class II family. Adducin subfamily.</text>
</comment>
<feature type="compositionally biased region" description="Basic residues" evidence="11">
    <location>
        <begin position="633"/>
        <end position="662"/>
    </location>
</feature>
<feature type="region of interest" description="Disordered" evidence="11">
    <location>
        <begin position="525"/>
        <end position="562"/>
    </location>
</feature>
<dbReference type="PANTHER" id="PTHR10672:SF6">
    <property type="entry name" value="BETA-ADDUCIN"/>
    <property type="match status" value="1"/>
</dbReference>
<keyword evidence="6" id="KW-0597">Phosphoprotein</keyword>
<dbReference type="InterPro" id="IPR051017">
    <property type="entry name" value="Aldolase-II_Adducin_sf"/>
</dbReference>
<dbReference type="SMART" id="SM01007">
    <property type="entry name" value="Aldolase_II"/>
    <property type="match status" value="1"/>
</dbReference>
<dbReference type="Proteomes" id="UP000694556">
    <property type="component" value="Unassembled WGS sequence"/>
</dbReference>
<keyword evidence="10" id="KW-0206">Cytoskeleton</keyword>
<evidence type="ECO:0000313" key="13">
    <source>
        <dbReference type="Ensembl" id="ENSCMMP00000020890.1"/>
    </source>
</evidence>
<dbReference type="InterPro" id="IPR001303">
    <property type="entry name" value="Aldolase_II/adducin_N"/>
</dbReference>
<sequence>MSTAASPEPLPSPPAPGPRYFDRFAEGDPEYLRERNMAADLRQDFNMMEQKKRVTMILQSPSFREELESLIQEQMKKGNNSSHVWALRQIADFMATTSPAVLPTSPMGLASVTPINDLHGPDAPALAKGERLMRCKVSSIHRLLDLYGWAQLGDASVTLRVSKEQEHFLVAPQGLACSEVTAASLIKVNVLGDVVEQGNTGFAPDARAFSLHAAIYAARPDTRCIVRLHTPATAAVSAMRCGVLPISRAALLLGDIAYFDFRGEVEDEADRVELQKCLGPTCKILVLRNHGVLALGDTAEEAFYSIFHLQAACEVQVSALASAGGAENLIVLERAKHRPHEVGSVRWAGSTFGPMQKSRLGEHEFEALMRMLDNLGYRTGYTYRYPFVQEKSKPKSDVLIPATVTAFVFEEEAAPVPALRQHAQKQQKEKTRWLNTPNTYLRVNVAEEQQGSAGSQRTKTTWLKADEVEKGSSGTAIRIENPNQFVPLYTDPQEVLEMRNKIREQNRQDVKSAGPQSQLLASVIAETSRSPSTESHLGDAEAKDASQEEPPAEPEPPNPFSQLTDQELEEYKQEVERKKLGLQGTSQGGARGLHGSQSPFWGLQPSDQVDGKSVCLQARRMRRWRKARDPPKNHPRRPHHRARPKARPRRPPSPRRVTRRRRTAKLLPTLPLRRSHCQW</sequence>